<name>A0A370TF47_9HELO</name>
<organism evidence="1 2">
    <name type="scientific">Venustampulla echinocandica</name>
    <dbReference type="NCBI Taxonomy" id="2656787"/>
    <lineage>
        <taxon>Eukaryota</taxon>
        <taxon>Fungi</taxon>
        <taxon>Dikarya</taxon>
        <taxon>Ascomycota</taxon>
        <taxon>Pezizomycotina</taxon>
        <taxon>Leotiomycetes</taxon>
        <taxon>Helotiales</taxon>
        <taxon>Pleuroascaceae</taxon>
        <taxon>Venustampulla</taxon>
    </lineage>
</organism>
<dbReference type="GeneID" id="43601589"/>
<comment type="caution">
    <text evidence="1">The sequence shown here is derived from an EMBL/GenBank/DDBJ whole genome shotgun (WGS) entry which is preliminary data.</text>
</comment>
<keyword evidence="2" id="KW-1185">Reference proteome</keyword>
<sequence length="106" mass="11850">MVMKMWTTARKPVRPESMAKKIQGEANKRKRGQVSRCVWGVRRSTLIATTACDRSFISVADRFGLSGGVLGHARNRGTAWTISEEAISTRRIDDGLDVQDRQDDAK</sequence>
<accession>A0A370TF47</accession>
<protein>
    <submittedName>
        <fullName evidence="1">Uncharacterized protein</fullName>
    </submittedName>
</protein>
<dbReference type="RefSeq" id="XP_031866794.1">
    <property type="nucleotide sequence ID" value="XM_032017363.1"/>
</dbReference>
<evidence type="ECO:0000313" key="1">
    <source>
        <dbReference type="EMBL" id="RDL33301.1"/>
    </source>
</evidence>
<dbReference type="AlphaFoldDB" id="A0A370TF47"/>
<dbReference type="Proteomes" id="UP000254866">
    <property type="component" value="Unassembled WGS sequence"/>
</dbReference>
<reference evidence="1 2" key="1">
    <citation type="journal article" date="2018" name="IMA Fungus">
        <title>IMA Genome-F 9: Draft genome sequence of Annulohypoxylon stygium, Aspergillus mulundensis, Berkeleyomyces basicola (syn. Thielaviopsis basicola), Ceratocystis smalleyi, two Cercospora beticola strains, Coleophoma cylindrospora, Fusarium fracticaudum, Phialophora cf. hyalina, and Morchella septimelata.</title>
        <authorList>
            <person name="Wingfield B.D."/>
            <person name="Bills G.F."/>
            <person name="Dong Y."/>
            <person name="Huang W."/>
            <person name="Nel W.J."/>
            <person name="Swalarsk-Parry B.S."/>
            <person name="Vaghefi N."/>
            <person name="Wilken P.M."/>
            <person name="An Z."/>
            <person name="de Beer Z.W."/>
            <person name="De Vos L."/>
            <person name="Chen L."/>
            <person name="Duong T.A."/>
            <person name="Gao Y."/>
            <person name="Hammerbacher A."/>
            <person name="Kikkert J.R."/>
            <person name="Li Y."/>
            <person name="Li H."/>
            <person name="Li K."/>
            <person name="Li Q."/>
            <person name="Liu X."/>
            <person name="Ma X."/>
            <person name="Naidoo K."/>
            <person name="Pethybridge S.J."/>
            <person name="Sun J."/>
            <person name="Steenkamp E.T."/>
            <person name="van der Nest M.A."/>
            <person name="van Wyk S."/>
            <person name="Wingfield M.J."/>
            <person name="Xiong C."/>
            <person name="Yue Q."/>
            <person name="Zhang X."/>
        </authorList>
    </citation>
    <scope>NUCLEOTIDE SEQUENCE [LARGE SCALE GENOMIC DNA]</scope>
    <source>
        <strain evidence="1 2">BP 5553</strain>
    </source>
</reference>
<gene>
    <name evidence="1" type="ORF">BP5553_08740</name>
</gene>
<evidence type="ECO:0000313" key="2">
    <source>
        <dbReference type="Proteomes" id="UP000254866"/>
    </source>
</evidence>
<dbReference type="EMBL" id="NPIC01000009">
    <property type="protein sequence ID" value="RDL33301.1"/>
    <property type="molecule type" value="Genomic_DNA"/>
</dbReference>
<proteinExistence type="predicted"/>